<proteinExistence type="predicted"/>
<gene>
    <name evidence="1" type="ORF">NDU88_001992</name>
</gene>
<keyword evidence="2" id="KW-1185">Reference proteome</keyword>
<protein>
    <submittedName>
        <fullName evidence="1">Uncharacterized protein</fullName>
    </submittedName>
</protein>
<accession>A0AAV7WPD3</accession>
<dbReference type="Proteomes" id="UP001066276">
    <property type="component" value="Chromosome 1_1"/>
</dbReference>
<dbReference type="EMBL" id="JANPWB010000001">
    <property type="protein sequence ID" value="KAJ1214373.1"/>
    <property type="molecule type" value="Genomic_DNA"/>
</dbReference>
<evidence type="ECO:0000313" key="2">
    <source>
        <dbReference type="Proteomes" id="UP001066276"/>
    </source>
</evidence>
<dbReference type="AlphaFoldDB" id="A0AAV7WPD3"/>
<sequence>MAEGDVAAGGEDGIERVAGRVGGRCDKLFETEEDGGVTVVGVLEVKIQVAEEDVVCKGKGVGADYVGDGLTELWPGAGGSVDKSSSEGGVGVDVNLEM</sequence>
<organism evidence="1 2">
    <name type="scientific">Pleurodeles waltl</name>
    <name type="common">Iberian ribbed newt</name>
    <dbReference type="NCBI Taxonomy" id="8319"/>
    <lineage>
        <taxon>Eukaryota</taxon>
        <taxon>Metazoa</taxon>
        <taxon>Chordata</taxon>
        <taxon>Craniata</taxon>
        <taxon>Vertebrata</taxon>
        <taxon>Euteleostomi</taxon>
        <taxon>Amphibia</taxon>
        <taxon>Batrachia</taxon>
        <taxon>Caudata</taxon>
        <taxon>Salamandroidea</taxon>
        <taxon>Salamandridae</taxon>
        <taxon>Pleurodelinae</taxon>
        <taxon>Pleurodeles</taxon>
    </lineage>
</organism>
<comment type="caution">
    <text evidence="1">The sequence shown here is derived from an EMBL/GenBank/DDBJ whole genome shotgun (WGS) entry which is preliminary data.</text>
</comment>
<reference evidence="1" key="1">
    <citation type="journal article" date="2022" name="bioRxiv">
        <title>Sequencing and chromosome-scale assembly of the giantPleurodeles waltlgenome.</title>
        <authorList>
            <person name="Brown T."/>
            <person name="Elewa A."/>
            <person name="Iarovenko S."/>
            <person name="Subramanian E."/>
            <person name="Araus A.J."/>
            <person name="Petzold A."/>
            <person name="Susuki M."/>
            <person name="Suzuki K.-i.T."/>
            <person name="Hayashi T."/>
            <person name="Toyoda A."/>
            <person name="Oliveira C."/>
            <person name="Osipova E."/>
            <person name="Leigh N.D."/>
            <person name="Simon A."/>
            <person name="Yun M.H."/>
        </authorList>
    </citation>
    <scope>NUCLEOTIDE SEQUENCE</scope>
    <source>
        <strain evidence="1">20211129_DDA</strain>
        <tissue evidence="1">Liver</tissue>
    </source>
</reference>
<evidence type="ECO:0000313" key="1">
    <source>
        <dbReference type="EMBL" id="KAJ1214373.1"/>
    </source>
</evidence>
<name>A0AAV7WPD3_PLEWA</name>